<organism evidence="7 8">
    <name type="scientific">Streptomyces turgidiscabies</name>
    <dbReference type="NCBI Taxonomy" id="85558"/>
    <lineage>
        <taxon>Bacteria</taxon>
        <taxon>Bacillati</taxon>
        <taxon>Actinomycetota</taxon>
        <taxon>Actinomycetes</taxon>
        <taxon>Kitasatosporales</taxon>
        <taxon>Streptomycetaceae</taxon>
        <taxon>Streptomyces</taxon>
    </lineage>
</organism>
<dbReference type="GO" id="GO:0005524">
    <property type="term" value="F:ATP binding"/>
    <property type="evidence" value="ECO:0007669"/>
    <property type="project" value="UniProtKB-KW"/>
</dbReference>
<dbReference type="Proteomes" id="UP001223072">
    <property type="component" value="Unassembled WGS sequence"/>
</dbReference>
<dbReference type="Gene3D" id="3.40.50.300">
    <property type="entry name" value="P-loop containing nucleotide triphosphate hydrolases"/>
    <property type="match status" value="2"/>
</dbReference>
<evidence type="ECO:0000256" key="4">
    <source>
        <dbReference type="ARBA" id="ARBA00022840"/>
    </source>
</evidence>
<dbReference type="RefSeq" id="WP_307629912.1">
    <property type="nucleotide sequence ID" value="NZ_JAUSZS010000008.1"/>
</dbReference>
<comment type="caution">
    <text evidence="7">The sequence shown here is derived from an EMBL/GenBank/DDBJ whole genome shotgun (WGS) entry which is preliminary data.</text>
</comment>
<proteinExistence type="predicted"/>
<gene>
    <name evidence="7" type="ORF">QFZ49_006486</name>
</gene>
<sequence>MSDGERAVTPAPAPADDGRAPAGPPVVEATGIVKRFGPTVALNGARITIRPGETHALVGRNGAGKSTLVSVLTGLQAPDEGTVTFGGAPAPRPADRDAWRSRVACVYQKSTIIPTLTVAENLFLNRHEHGRSRLITWQGMRRRAQELLATWSVDVDPQTLAGELDVEQRQFVEIARALSFGARFIILDEPTAQLDGAAINRLFDRIRDLQRQGVTFLFISHHLQEVYEICDMVTVFRDAQHILTAPVAELPHTELVAAMTGEAAGDRREERTSSLNAGTTAALSVSELSGDTYDDVTFRVGAGEIVGLAGAAGSGRTEVAETVVGLRTADGGQVEIAGRRPRPGSVPAALAAGAGFVPQDRHHQGFVPDMSIADNATLSVPHRLGRNGFVSSRTRDRLAEGMIENLAIKTPGPELPVSALSGGNQQKVVMARALADDPRLLVLINPTAGVDVRSKEFLLGKVEETAETGTGVLIASDELDDLRMCDRVLVMFQGRVTSEITRGWHDHDLVAAMEGVDLHA</sequence>
<dbReference type="CDD" id="cd03215">
    <property type="entry name" value="ABC_Carb_Monos_II"/>
    <property type="match status" value="1"/>
</dbReference>
<keyword evidence="4 7" id="KW-0067">ATP-binding</keyword>
<dbReference type="PROSITE" id="PS50893">
    <property type="entry name" value="ABC_TRANSPORTER_2"/>
    <property type="match status" value="2"/>
</dbReference>
<keyword evidence="7" id="KW-0762">Sugar transport</keyword>
<dbReference type="InterPro" id="IPR003593">
    <property type="entry name" value="AAA+_ATPase"/>
</dbReference>
<dbReference type="InterPro" id="IPR003439">
    <property type="entry name" value="ABC_transporter-like_ATP-bd"/>
</dbReference>
<protein>
    <submittedName>
        <fullName evidence="7">Simple sugar transport system ATP-binding protein</fullName>
    </submittedName>
</protein>
<accession>A0ABU0RX16</accession>
<dbReference type="PANTHER" id="PTHR43790:SF9">
    <property type="entry name" value="GALACTOFURANOSE TRANSPORTER ATP-BINDING PROTEIN YTFR"/>
    <property type="match status" value="1"/>
</dbReference>
<feature type="domain" description="ABC transporter" evidence="6">
    <location>
        <begin position="27"/>
        <end position="263"/>
    </location>
</feature>
<dbReference type="Pfam" id="PF00005">
    <property type="entry name" value="ABC_tran"/>
    <property type="match status" value="2"/>
</dbReference>
<dbReference type="SUPFAM" id="SSF52540">
    <property type="entry name" value="P-loop containing nucleoside triphosphate hydrolases"/>
    <property type="match status" value="2"/>
</dbReference>
<evidence type="ECO:0000313" key="7">
    <source>
        <dbReference type="EMBL" id="MDQ0936511.1"/>
    </source>
</evidence>
<evidence type="ECO:0000259" key="6">
    <source>
        <dbReference type="PROSITE" id="PS50893"/>
    </source>
</evidence>
<evidence type="ECO:0000256" key="1">
    <source>
        <dbReference type="ARBA" id="ARBA00022448"/>
    </source>
</evidence>
<dbReference type="SMART" id="SM00382">
    <property type="entry name" value="AAA"/>
    <property type="match status" value="2"/>
</dbReference>
<keyword evidence="2" id="KW-0677">Repeat</keyword>
<evidence type="ECO:0000256" key="5">
    <source>
        <dbReference type="SAM" id="MobiDB-lite"/>
    </source>
</evidence>
<dbReference type="InterPro" id="IPR027417">
    <property type="entry name" value="P-loop_NTPase"/>
</dbReference>
<dbReference type="PANTHER" id="PTHR43790">
    <property type="entry name" value="CARBOHYDRATE TRANSPORT ATP-BINDING PROTEIN MG119-RELATED"/>
    <property type="match status" value="1"/>
</dbReference>
<dbReference type="CDD" id="cd03216">
    <property type="entry name" value="ABC_Carb_Monos_I"/>
    <property type="match status" value="1"/>
</dbReference>
<dbReference type="PROSITE" id="PS00211">
    <property type="entry name" value="ABC_TRANSPORTER_1"/>
    <property type="match status" value="1"/>
</dbReference>
<evidence type="ECO:0000256" key="2">
    <source>
        <dbReference type="ARBA" id="ARBA00022737"/>
    </source>
</evidence>
<keyword evidence="8" id="KW-1185">Reference proteome</keyword>
<evidence type="ECO:0000313" key="8">
    <source>
        <dbReference type="Proteomes" id="UP001223072"/>
    </source>
</evidence>
<keyword evidence="3" id="KW-0547">Nucleotide-binding</keyword>
<keyword evidence="1" id="KW-0813">Transport</keyword>
<dbReference type="EMBL" id="JAUSZS010000008">
    <property type="protein sequence ID" value="MDQ0936511.1"/>
    <property type="molecule type" value="Genomic_DNA"/>
</dbReference>
<name>A0ABU0RX16_9ACTN</name>
<evidence type="ECO:0000256" key="3">
    <source>
        <dbReference type="ARBA" id="ARBA00022741"/>
    </source>
</evidence>
<dbReference type="InterPro" id="IPR050107">
    <property type="entry name" value="ABC_carbohydrate_import_ATPase"/>
</dbReference>
<dbReference type="InterPro" id="IPR017871">
    <property type="entry name" value="ABC_transporter-like_CS"/>
</dbReference>
<reference evidence="7 8" key="1">
    <citation type="submission" date="2023-07" db="EMBL/GenBank/DDBJ databases">
        <title>Comparative genomics of wheat-associated soil bacteria to identify genetic determinants of phenazine resistance.</title>
        <authorList>
            <person name="Mouncey N."/>
        </authorList>
    </citation>
    <scope>NUCLEOTIDE SEQUENCE [LARGE SCALE GENOMIC DNA]</scope>
    <source>
        <strain evidence="7 8">W2I16</strain>
    </source>
</reference>
<feature type="region of interest" description="Disordered" evidence="5">
    <location>
        <begin position="1"/>
        <end position="24"/>
    </location>
</feature>
<feature type="domain" description="ABC transporter" evidence="6">
    <location>
        <begin position="270"/>
        <end position="518"/>
    </location>
</feature>